<dbReference type="RefSeq" id="WP_345065294.1">
    <property type="nucleotide sequence ID" value="NZ_BAABCN010000003.1"/>
</dbReference>
<proteinExistence type="predicted"/>
<keyword evidence="2" id="KW-1185">Reference proteome</keyword>
<evidence type="ECO:0000313" key="1">
    <source>
        <dbReference type="EMBL" id="GAA3876302.1"/>
    </source>
</evidence>
<dbReference type="EMBL" id="BAABCN010000003">
    <property type="protein sequence ID" value="GAA3876302.1"/>
    <property type="molecule type" value="Genomic_DNA"/>
</dbReference>
<comment type="caution">
    <text evidence="1">The sequence shown here is derived from an EMBL/GenBank/DDBJ whole genome shotgun (WGS) entry which is preliminary data.</text>
</comment>
<name>A0ABP7KG03_9MICO</name>
<organism evidence="1 2">
    <name type="scientific">Leifsonia kafniensis</name>
    <dbReference type="NCBI Taxonomy" id="475957"/>
    <lineage>
        <taxon>Bacteria</taxon>
        <taxon>Bacillati</taxon>
        <taxon>Actinomycetota</taxon>
        <taxon>Actinomycetes</taxon>
        <taxon>Micrococcales</taxon>
        <taxon>Microbacteriaceae</taxon>
        <taxon>Leifsonia</taxon>
    </lineage>
</organism>
<gene>
    <name evidence="1" type="ORF">GCM10022381_18670</name>
</gene>
<reference evidence="2" key="1">
    <citation type="journal article" date="2019" name="Int. J. Syst. Evol. Microbiol.">
        <title>The Global Catalogue of Microorganisms (GCM) 10K type strain sequencing project: providing services to taxonomists for standard genome sequencing and annotation.</title>
        <authorList>
            <consortium name="The Broad Institute Genomics Platform"/>
            <consortium name="The Broad Institute Genome Sequencing Center for Infectious Disease"/>
            <person name="Wu L."/>
            <person name="Ma J."/>
        </authorList>
    </citation>
    <scope>NUCLEOTIDE SEQUENCE [LARGE SCALE GENOMIC DNA]</scope>
    <source>
        <strain evidence="2">JCM 17021</strain>
    </source>
</reference>
<dbReference type="Pfam" id="PF19136">
    <property type="entry name" value="DUF5819"/>
    <property type="match status" value="1"/>
</dbReference>
<dbReference type="InterPro" id="IPR043857">
    <property type="entry name" value="DUF5819"/>
</dbReference>
<evidence type="ECO:0000313" key="2">
    <source>
        <dbReference type="Proteomes" id="UP001501803"/>
    </source>
</evidence>
<accession>A0ABP7KG03</accession>
<sequence length="253" mass="27487">MSTNTQRTVASRVFACALVLVLGGHFVMTFAWNSAPNAIRALIGQNVLTAYMTPVFIQGWAVFAPNPAASNVSLEVRGLLPGVDGGEDTESEWFSITAHDNAAAILHNPVPSRMYLSNYILGDRFHAAFLQLNPDVRELVGGDFYGDGWLDRVKIALLSGMKVDSDVNVTQYVEYEQTVTGLATAIARARWGNEITGVQVKVVTTPVIPFAQRHDPTATTQPAYFIEGWRSPLEVPGLDESVIVSMYGKAVVS</sequence>
<dbReference type="Proteomes" id="UP001501803">
    <property type="component" value="Unassembled WGS sequence"/>
</dbReference>
<protein>
    <submittedName>
        <fullName evidence="1">Uncharacterized protein</fullName>
    </submittedName>
</protein>